<gene>
    <name evidence="1" type="ORF">Esi_0040_0017</name>
</gene>
<dbReference type="PANTHER" id="PTHR47215">
    <property type="match status" value="1"/>
</dbReference>
<dbReference type="Proteomes" id="UP000002630">
    <property type="component" value="Linkage Group LG15"/>
</dbReference>
<dbReference type="EMBL" id="FN649740">
    <property type="protein sequence ID" value="CBJ26640.1"/>
    <property type="molecule type" value="Genomic_DNA"/>
</dbReference>
<dbReference type="InParanoid" id="D7G0B3"/>
<dbReference type="STRING" id="2880.D7G0B3"/>
<accession>D7G0B3</accession>
<sequence>MVKWREAEVVTNTAASADDRCRLLTLSLVGGVGLEYEFSRATWLDNYKVPGQFVGIRLDEGGDNGVAGCLVAVSTEPTLVRQKNGNVEVLVTEEPSFRLKGDTRGPAEDAKGRSLASLEEGDRVKISDFMGRGFSSLFVGWIGLQSALQEQRDIVIVASGARGLGSVKPVLDWPPVQAHAGIKKVSVFLESESPAAAPFINESGGWRSSGIRVTQCYTAKTNENPVSVEAAMFSHGSGLAGAVGGHPGAASFLMAGLPGKRAMELTDRLTDHGVDPSRLLFNDFF</sequence>
<evidence type="ECO:0000313" key="1">
    <source>
        <dbReference type="EMBL" id="CBJ26640.1"/>
    </source>
</evidence>
<dbReference type="EMBL" id="FN648597">
    <property type="protein sequence ID" value="CBJ26640.1"/>
    <property type="molecule type" value="Genomic_DNA"/>
</dbReference>
<evidence type="ECO:0008006" key="3">
    <source>
        <dbReference type="Google" id="ProtNLM"/>
    </source>
</evidence>
<keyword evidence="2" id="KW-1185">Reference proteome</keyword>
<proteinExistence type="predicted"/>
<organism evidence="1 2">
    <name type="scientific">Ectocarpus siliculosus</name>
    <name type="common">Brown alga</name>
    <name type="synonym">Conferva siliculosa</name>
    <dbReference type="NCBI Taxonomy" id="2880"/>
    <lineage>
        <taxon>Eukaryota</taxon>
        <taxon>Sar</taxon>
        <taxon>Stramenopiles</taxon>
        <taxon>Ochrophyta</taxon>
        <taxon>PX clade</taxon>
        <taxon>Phaeophyceae</taxon>
        <taxon>Ectocarpales</taxon>
        <taxon>Ectocarpaceae</taxon>
        <taxon>Ectocarpus</taxon>
    </lineage>
</organism>
<name>D7G0B3_ECTSI</name>
<protein>
    <recommendedName>
        <fullName evidence="3">FAD-binding FR-type domain-containing protein</fullName>
    </recommendedName>
</protein>
<dbReference type="AlphaFoldDB" id="D7G0B3"/>
<dbReference type="PANTHER" id="PTHR47215:SF1">
    <property type="entry name" value="F9L1.8 PROTEIN"/>
    <property type="match status" value="1"/>
</dbReference>
<dbReference type="eggNOG" id="ENOG502S4EB">
    <property type="taxonomic scope" value="Eukaryota"/>
</dbReference>
<dbReference type="OrthoDB" id="538001at2759"/>
<evidence type="ECO:0000313" key="2">
    <source>
        <dbReference type="Proteomes" id="UP000002630"/>
    </source>
</evidence>
<reference evidence="1 2" key="1">
    <citation type="journal article" date="2010" name="Nature">
        <title>The Ectocarpus genome and the independent evolution of multicellularity in brown algae.</title>
        <authorList>
            <person name="Cock J.M."/>
            <person name="Sterck L."/>
            <person name="Rouze P."/>
            <person name="Scornet D."/>
            <person name="Allen A.E."/>
            <person name="Amoutzias G."/>
            <person name="Anthouard V."/>
            <person name="Artiguenave F."/>
            <person name="Aury J.M."/>
            <person name="Badger J.H."/>
            <person name="Beszteri B."/>
            <person name="Billiau K."/>
            <person name="Bonnet E."/>
            <person name="Bothwell J.H."/>
            <person name="Bowler C."/>
            <person name="Boyen C."/>
            <person name="Brownlee C."/>
            <person name="Carrano C.J."/>
            <person name="Charrier B."/>
            <person name="Cho G.Y."/>
            <person name="Coelho S.M."/>
            <person name="Collen J."/>
            <person name="Corre E."/>
            <person name="Da Silva C."/>
            <person name="Delage L."/>
            <person name="Delaroque N."/>
            <person name="Dittami S.M."/>
            <person name="Doulbeau S."/>
            <person name="Elias M."/>
            <person name="Farnham G."/>
            <person name="Gachon C.M."/>
            <person name="Gschloessl B."/>
            <person name="Heesch S."/>
            <person name="Jabbari K."/>
            <person name="Jubin C."/>
            <person name="Kawai H."/>
            <person name="Kimura K."/>
            <person name="Kloareg B."/>
            <person name="Kupper F.C."/>
            <person name="Lang D."/>
            <person name="Le Bail A."/>
            <person name="Leblanc C."/>
            <person name="Lerouge P."/>
            <person name="Lohr M."/>
            <person name="Lopez P.J."/>
            <person name="Martens C."/>
            <person name="Maumus F."/>
            <person name="Michel G."/>
            <person name="Miranda-Saavedra D."/>
            <person name="Morales J."/>
            <person name="Moreau H."/>
            <person name="Motomura T."/>
            <person name="Nagasato C."/>
            <person name="Napoli C.A."/>
            <person name="Nelson D.R."/>
            <person name="Nyvall-Collen P."/>
            <person name="Peters A.F."/>
            <person name="Pommier C."/>
            <person name="Potin P."/>
            <person name="Poulain J."/>
            <person name="Quesneville H."/>
            <person name="Read B."/>
            <person name="Rensing S.A."/>
            <person name="Ritter A."/>
            <person name="Rousvoal S."/>
            <person name="Samanta M."/>
            <person name="Samson G."/>
            <person name="Schroeder D.C."/>
            <person name="Segurens B."/>
            <person name="Strittmatter M."/>
            <person name="Tonon T."/>
            <person name="Tregear J.W."/>
            <person name="Valentin K."/>
            <person name="von Dassow P."/>
            <person name="Yamagishi T."/>
            <person name="Van de Peer Y."/>
            <person name="Wincker P."/>
        </authorList>
    </citation>
    <scope>NUCLEOTIDE SEQUENCE [LARGE SCALE GENOMIC DNA]</scope>
    <source>
        <strain evidence="2">Ec32 / CCAP1310/4</strain>
    </source>
</reference>